<dbReference type="SUPFAM" id="SSF55486">
    <property type="entry name" value="Metalloproteases ('zincins'), catalytic domain"/>
    <property type="match status" value="1"/>
</dbReference>
<dbReference type="InterPro" id="IPR024079">
    <property type="entry name" value="MetalloPept_cat_dom_sf"/>
</dbReference>
<dbReference type="Proteomes" id="UP001595956">
    <property type="component" value="Unassembled WGS sequence"/>
</dbReference>
<organism evidence="2 3">
    <name type="scientific">Nocardioides caricicola</name>
    <dbReference type="NCBI Taxonomy" id="634770"/>
    <lineage>
        <taxon>Bacteria</taxon>
        <taxon>Bacillati</taxon>
        <taxon>Actinomycetota</taxon>
        <taxon>Actinomycetes</taxon>
        <taxon>Propionibacteriales</taxon>
        <taxon>Nocardioidaceae</taxon>
        <taxon>Nocardioides</taxon>
    </lineage>
</organism>
<evidence type="ECO:0008006" key="4">
    <source>
        <dbReference type="Google" id="ProtNLM"/>
    </source>
</evidence>
<comment type="caution">
    <text evidence="2">The sequence shown here is derived from an EMBL/GenBank/DDBJ whole genome shotgun (WGS) entry which is preliminary data.</text>
</comment>
<proteinExistence type="predicted"/>
<evidence type="ECO:0000256" key="1">
    <source>
        <dbReference type="SAM" id="SignalP"/>
    </source>
</evidence>
<dbReference type="Gene3D" id="3.40.390.10">
    <property type="entry name" value="Collagenase (Catalytic Domain)"/>
    <property type="match status" value="1"/>
</dbReference>
<dbReference type="RefSeq" id="WP_345171038.1">
    <property type="nucleotide sequence ID" value="NZ_BAABFQ010000003.1"/>
</dbReference>
<accession>A0ABW0MYZ3</accession>
<evidence type="ECO:0000313" key="3">
    <source>
        <dbReference type="Proteomes" id="UP001595956"/>
    </source>
</evidence>
<gene>
    <name evidence="2" type="ORF">ACFPKY_06120</name>
</gene>
<sequence>MTRALVAAALTVALGAPVGLSAAAQATDENRIPGFTTVTGTVTEVVREAPHGARGVDDTELLLATTDGFLPIAADLDLVPGQQVAAEVSDGQAVAARTVRAARVVPAPADLERSVYVAIVSPDGFTLEDNTNSVQSVQADLADASSYWASQTGGLVQFEFGGTVGKYVSEHPCGETSAMWNEAIERFADQGVDVVGPGRYLMLVAPPGSSESDGCDYGYGTLGALDAAWNATFVSDSNQSLYAHELGHNLGLAHASALRCSGAQDGVWDGSGYGASCARWRYEDLLDVMGYSGETYGEGNLNTPHLDDLGLDPAAIRPVVGPATVTIPPLSDATAAGRGLRLTDTNGETYYVEYRTATGRDAVATVNAWKPSMGVLLYREDPSAYRDHGSYHLDATPQASDAYDYDRALRPGMTFTTGTGTLSVTTVSQDADGAVVTIAGGASAPVPDPVRTVTLSGPNRVHRNGWVTLTASVRSETEVAVPGSLVSFQRWSADGWRTVRSATTAADGIARATVRLRQSATFRVEAGTPAAASRTVTVRVPRPRR</sequence>
<keyword evidence="1" id="KW-0732">Signal</keyword>
<protein>
    <recommendedName>
        <fullName evidence="4">Peptidase M11 gametolysin domain-containing protein</fullName>
    </recommendedName>
</protein>
<evidence type="ECO:0000313" key="2">
    <source>
        <dbReference type="EMBL" id="MFC5492663.1"/>
    </source>
</evidence>
<dbReference type="InterPro" id="IPR008964">
    <property type="entry name" value="Invasin/intimin_cell_adhesion"/>
</dbReference>
<name>A0ABW0MYZ3_9ACTN</name>
<reference evidence="3" key="1">
    <citation type="journal article" date="2019" name="Int. J. Syst. Evol. Microbiol.">
        <title>The Global Catalogue of Microorganisms (GCM) 10K type strain sequencing project: providing services to taxonomists for standard genome sequencing and annotation.</title>
        <authorList>
            <consortium name="The Broad Institute Genomics Platform"/>
            <consortium name="The Broad Institute Genome Sequencing Center for Infectious Disease"/>
            <person name="Wu L."/>
            <person name="Ma J."/>
        </authorList>
    </citation>
    <scope>NUCLEOTIDE SEQUENCE [LARGE SCALE GENOMIC DNA]</scope>
    <source>
        <strain evidence="3">KACC 13778</strain>
    </source>
</reference>
<dbReference type="SUPFAM" id="SSF49373">
    <property type="entry name" value="Invasin/intimin cell-adhesion fragments"/>
    <property type="match status" value="1"/>
</dbReference>
<feature type="chain" id="PRO_5046596131" description="Peptidase M11 gametolysin domain-containing protein" evidence="1">
    <location>
        <begin position="27"/>
        <end position="545"/>
    </location>
</feature>
<feature type="signal peptide" evidence="1">
    <location>
        <begin position="1"/>
        <end position="26"/>
    </location>
</feature>
<keyword evidence="3" id="KW-1185">Reference proteome</keyword>
<dbReference type="EMBL" id="JBHSMD010000002">
    <property type="protein sequence ID" value="MFC5492663.1"/>
    <property type="molecule type" value="Genomic_DNA"/>
</dbReference>